<gene>
    <name evidence="2" type="ORF">NTJ_00351</name>
</gene>
<accession>A0ABN7A5R4</accession>
<name>A0ABN7A5R4_9HEMI</name>
<evidence type="ECO:0000256" key="1">
    <source>
        <dbReference type="SAM" id="MobiDB-lite"/>
    </source>
</evidence>
<dbReference type="Proteomes" id="UP001307889">
    <property type="component" value="Chromosome 1"/>
</dbReference>
<organism evidence="2 3">
    <name type="scientific">Nesidiocoris tenuis</name>
    <dbReference type="NCBI Taxonomy" id="355587"/>
    <lineage>
        <taxon>Eukaryota</taxon>
        <taxon>Metazoa</taxon>
        <taxon>Ecdysozoa</taxon>
        <taxon>Arthropoda</taxon>
        <taxon>Hexapoda</taxon>
        <taxon>Insecta</taxon>
        <taxon>Pterygota</taxon>
        <taxon>Neoptera</taxon>
        <taxon>Paraneoptera</taxon>
        <taxon>Hemiptera</taxon>
        <taxon>Heteroptera</taxon>
        <taxon>Panheteroptera</taxon>
        <taxon>Cimicomorpha</taxon>
        <taxon>Miridae</taxon>
        <taxon>Dicyphina</taxon>
        <taxon>Nesidiocoris</taxon>
    </lineage>
</organism>
<reference evidence="2 3" key="1">
    <citation type="submission" date="2023-09" db="EMBL/GenBank/DDBJ databases">
        <title>Nesidiocoris tenuis whole genome shotgun sequence.</title>
        <authorList>
            <person name="Shibata T."/>
            <person name="Shimoda M."/>
            <person name="Kobayashi T."/>
            <person name="Uehara T."/>
        </authorList>
    </citation>
    <scope>NUCLEOTIDE SEQUENCE [LARGE SCALE GENOMIC DNA]</scope>
    <source>
        <strain evidence="2 3">Japan</strain>
    </source>
</reference>
<sequence length="84" mass="9172">MRSSRLSYFTVRIRGRENGRTCRGDSSNSRSYRSGLEEEPTSQQEPAGEGKVELPRSGHSTKPVRVPPSAIVGELRTISAIALA</sequence>
<dbReference type="EMBL" id="AP028909">
    <property type="protein sequence ID" value="BES87546.1"/>
    <property type="molecule type" value="Genomic_DNA"/>
</dbReference>
<keyword evidence="3" id="KW-1185">Reference proteome</keyword>
<protein>
    <submittedName>
        <fullName evidence="2">Uncharacterized protein</fullName>
    </submittedName>
</protein>
<proteinExistence type="predicted"/>
<feature type="region of interest" description="Disordered" evidence="1">
    <location>
        <begin position="17"/>
        <end position="66"/>
    </location>
</feature>
<evidence type="ECO:0000313" key="3">
    <source>
        <dbReference type="Proteomes" id="UP001307889"/>
    </source>
</evidence>
<evidence type="ECO:0000313" key="2">
    <source>
        <dbReference type="EMBL" id="BES87546.1"/>
    </source>
</evidence>